<dbReference type="SMART" id="SM00343">
    <property type="entry name" value="ZnF_C2HC"/>
    <property type="match status" value="1"/>
</dbReference>
<evidence type="ECO:0000256" key="9">
    <source>
        <dbReference type="ARBA" id="ARBA00023242"/>
    </source>
</evidence>
<evidence type="ECO:0000313" key="18">
    <source>
        <dbReference type="EMBL" id="TNN10232.1"/>
    </source>
</evidence>
<comment type="similarity">
    <text evidence="2">Belongs to the helicase family. RecQ subfamily.</text>
</comment>
<evidence type="ECO:0000259" key="15">
    <source>
        <dbReference type="PROSITE" id="PS50158"/>
    </source>
</evidence>
<name>A0A4Z2D179_SCHJA</name>
<dbReference type="InterPro" id="IPR001878">
    <property type="entry name" value="Znf_CCHC"/>
</dbReference>
<keyword evidence="13" id="KW-0862">Zinc</keyword>
<dbReference type="GO" id="GO:0005524">
    <property type="term" value="F:ATP binding"/>
    <property type="evidence" value="ECO:0007669"/>
    <property type="project" value="UniProtKB-KW"/>
</dbReference>
<comment type="subcellular location">
    <subcellularLocation>
        <location evidence="1">Nucleus</location>
    </subcellularLocation>
</comment>
<keyword evidence="3" id="KW-0547">Nucleotide-binding</keyword>
<dbReference type="STRING" id="6182.A0A4Z2D179"/>
<sequence>MTNVGLSPNKTTVEKEYDRNPWDLRPKIQSPTNKYVPPCQTRLAKKLKQRWGGELLPCKEFCGVNNPLNKVLEKINDGEYNSSKLQSENIFHMSEKYLPAQLESNHAPKNVDSFPLHSLKTSHLHNNGQNDLKNNTAKQKSLHIPDIRHTVIHSHVSKPLFTKYGSLLGCHLTDETNSSDRLPNSPLTYTAPINLNETISPVENPSVQESNTTFNVGVNHNILNRPVVDSVDRPVSNRMQSNRSRLPVNNYVKLNLKKKQFSAKGSSRQRALRRKVYFSKLKRKLKNTSSHKTNACFICGISGHWANKCPRTIMKPKTPITNFPSLQKCNLACKLLSLSELDDRYFPAHINDILPTEFINSLPKQSFSVDELSLRVQCCLKELGFGSFRPGQELVILRTLLGISTLAVMPTAYGKSLCYQIPAVIHQQIYKAVALVISPLISLMEDQVTQPILGLRGAFLNSSQSADHKKEILEAAHRGQYSFLMLSPEALVDSDWLLQSGRLPPISFVCIDEAHCLADWSNHFRPSYLRVCNLLRKHIGVNCFLGLSATCTPNVITNICNNLGIHNPTRFVGDIVNEESLHQPGYVQPVLTPLPSHLTISASMDDRKDEALLNLLTTKPFNQLTGGILVYCATREQTEHLASYIRTSLQERVDQVGSRRMSWTTSAYHAGQTTSERSRIQKRFMNGKIRVLIATCAFGMGLNKPDLQAVIHFSLTKSFENYVQEIGRVGRKQQASYCHAFLPPSIISDPQEANHIRRHVFANHVDSTLLKRLLMLIFKDFKCTCRSVEIHKEHPLLCRGHVHAIDLQVISEQVDMKPESLATILAYMELESDNPLISLLHSGYAVATVSCYGGQYEMAYASQQCLAVSAAVNLWRSGRTVDLQTENEYPRQLRLDLPQLFNRWGWKPNVVKQELKKLEWDYSKSVDSTVASSNTFRTGINIDFSHWSLWLWIHGSQVPITDERLDTCLTYLNNRLRQAEEAALLSIEQLTLALGAVAQPRFQDVYPVESNDDFKTLETACKESRKQWSSVVHEIIKSHFSGTKSTLLVDRLEDIEKHRCQYHWPSLVTDTQIARIQSTVRDFLRVYESSLDRKITGRTIANIFHGISTPHFCATTWSQCRRFWKTQLDIDWPTIKKIATQELLIHFSRT</sequence>
<dbReference type="SUPFAM" id="SSF57756">
    <property type="entry name" value="Retrovirus zinc finger-like domains"/>
    <property type="match status" value="1"/>
</dbReference>
<evidence type="ECO:0000256" key="1">
    <source>
        <dbReference type="ARBA" id="ARBA00004123"/>
    </source>
</evidence>
<dbReference type="FunFam" id="3.40.50.300:FF:000772">
    <property type="entry name" value="ATP-dependent DNA helicase Q4"/>
    <property type="match status" value="1"/>
</dbReference>
<comment type="catalytic activity">
    <reaction evidence="12">
        <text>ATP + H2O = ADP + phosphate + H(+)</text>
        <dbReference type="Rhea" id="RHEA:13065"/>
        <dbReference type="ChEBI" id="CHEBI:15377"/>
        <dbReference type="ChEBI" id="CHEBI:15378"/>
        <dbReference type="ChEBI" id="CHEBI:30616"/>
        <dbReference type="ChEBI" id="CHEBI:43474"/>
        <dbReference type="ChEBI" id="CHEBI:456216"/>
    </reaction>
</comment>
<gene>
    <name evidence="18" type="ORF">EWB00_005561</name>
</gene>
<dbReference type="NCBIfam" id="TIGR00614">
    <property type="entry name" value="recQ_fam"/>
    <property type="match status" value="1"/>
</dbReference>
<dbReference type="EC" id="5.6.2.4" evidence="11"/>
<feature type="compositionally biased region" description="Basic and acidic residues" evidence="14">
    <location>
        <begin position="12"/>
        <end position="26"/>
    </location>
</feature>
<comment type="caution">
    <text evidence="18">The sequence shown here is derived from an EMBL/GenBank/DDBJ whole genome shotgun (WGS) entry which is preliminary data.</text>
</comment>
<evidence type="ECO:0000256" key="5">
    <source>
        <dbReference type="ARBA" id="ARBA00022806"/>
    </source>
</evidence>
<evidence type="ECO:0000313" key="19">
    <source>
        <dbReference type="Proteomes" id="UP000311919"/>
    </source>
</evidence>
<dbReference type="PROSITE" id="PS50158">
    <property type="entry name" value="ZF_CCHC"/>
    <property type="match status" value="1"/>
</dbReference>
<dbReference type="SMART" id="SM00490">
    <property type="entry name" value="HELICc"/>
    <property type="match status" value="1"/>
</dbReference>
<feature type="domain" description="Helicase ATP-binding" evidence="16">
    <location>
        <begin position="396"/>
        <end position="569"/>
    </location>
</feature>
<proteinExistence type="inferred from homology"/>
<dbReference type="InterPro" id="IPR011545">
    <property type="entry name" value="DEAD/DEAH_box_helicase_dom"/>
</dbReference>
<dbReference type="InterPro" id="IPR004589">
    <property type="entry name" value="DNA_helicase_ATP-dep_RecQ"/>
</dbReference>
<dbReference type="GO" id="GO:0016787">
    <property type="term" value="F:hydrolase activity"/>
    <property type="evidence" value="ECO:0007669"/>
    <property type="project" value="UniProtKB-KW"/>
</dbReference>
<evidence type="ECO:0000256" key="7">
    <source>
        <dbReference type="ARBA" id="ARBA00023125"/>
    </source>
</evidence>
<dbReference type="InterPro" id="IPR036875">
    <property type="entry name" value="Znf_CCHC_sf"/>
</dbReference>
<evidence type="ECO:0000256" key="13">
    <source>
        <dbReference type="PROSITE-ProRule" id="PRU00047"/>
    </source>
</evidence>
<dbReference type="Pfam" id="PF00098">
    <property type="entry name" value="zf-CCHC"/>
    <property type="match status" value="1"/>
</dbReference>
<evidence type="ECO:0000256" key="8">
    <source>
        <dbReference type="ARBA" id="ARBA00023235"/>
    </source>
</evidence>
<keyword evidence="9" id="KW-0539">Nucleus</keyword>
<evidence type="ECO:0000256" key="11">
    <source>
        <dbReference type="ARBA" id="ARBA00034808"/>
    </source>
</evidence>
<evidence type="ECO:0000256" key="12">
    <source>
        <dbReference type="ARBA" id="ARBA00049360"/>
    </source>
</evidence>
<dbReference type="GO" id="GO:0009378">
    <property type="term" value="F:four-way junction helicase activity"/>
    <property type="evidence" value="ECO:0007669"/>
    <property type="project" value="TreeGrafter"/>
</dbReference>
<dbReference type="AlphaFoldDB" id="A0A4Z2D179"/>
<dbReference type="PANTHER" id="PTHR13710:SF108">
    <property type="entry name" value="ATP-DEPENDENT DNA HELICASE Q4"/>
    <property type="match status" value="1"/>
</dbReference>
<feature type="domain" description="Helicase C-terminal" evidence="17">
    <location>
        <begin position="620"/>
        <end position="782"/>
    </location>
</feature>
<dbReference type="GO" id="GO:0005737">
    <property type="term" value="C:cytoplasm"/>
    <property type="evidence" value="ECO:0007669"/>
    <property type="project" value="TreeGrafter"/>
</dbReference>
<keyword evidence="7" id="KW-0238">DNA-binding</keyword>
<accession>A0A4Z2D179</accession>
<evidence type="ECO:0000256" key="4">
    <source>
        <dbReference type="ARBA" id="ARBA00022801"/>
    </source>
</evidence>
<evidence type="ECO:0000256" key="6">
    <source>
        <dbReference type="ARBA" id="ARBA00022840"/>
    </source>
</evidence>
<dbReference type="Gene3D" id="3.40.50.300">
    <property type="entry name" value="P-loop containing nucleotide triphosphate hydrolases"/>
    <property type="match status" value="2"/>
</dbReference>
<organism evidence="18 19">
    <name type="scientific">Schistosoma japonicum</name>
    <name type="common">Blood fluke</name>
    <dbReference type="NCBI Taxonomy" id="6182"/>
    <lineage>
        <taxon>Eukaryota</taxon>
        <taxon>Metazoa</taxon>
        <taxon>Spiralia</taxon>
        <taxon>Lophotrochozoa</taxon>
        <taxon>Platyhelminthes</taxon>
        <taxon>Trematoda</taxon>
        <taxon>Digenea</taxon>
        <taxon>Strigeidida</taxon>
        <taxon>Schistosomatoidea</taxon>
        <taxon>Schistosomatidae</taxon>
        <taxon>Schistosoma</taxon>
    </lineage>
</organism>
<feature type="compositionally biased region" description="Polar residues" evidence="14">
    <location>
        <begin position="1"/>
        <end position="11"/>
    </location>
</feature>
<dbReference type="GO" id="GO:0000724">
    <property type="term" value="P:double-strand break repair via homologous recombination"/>
    <property type="evidence" value="ECO:0007669"/>
    <property type="project" value="TreeGrafter"/>
</dbReference>
<dbReference type="GO" id="GO:0005634">
    <property type="term" value="C:nucleus"/>
    <property type="evidence" value="ECO:0007669"/>
    <property type="project" value="UniProtKB-SubCell"/>
</dbReference>
<dbReference type="GO" id="GO:0005694">
    <property type="term" value="C:chromosome"/>
    <property type="evidence" value="ECO:0007669"/>
    <property type="project" value="TreeGrafter"/>
</dbReference>
<dbReference type="InterPro" id="IPR014001">
    <property type="entry name" value="Helicase_ATP-bd"/>
</dbReference>
<dbReference type="GO" id="GO:0003677">
    <property type="term" value="F:DNA binding"/>
    <property type="evidence" value="ECO:0007669"/>
    <property type="project" value="UniProtKB-KW"/>
</dbReference>
<protein>
    <recommendedName>
        <fullName evidence="11">DNA 3'-5' helicase</fullName>
        <ecNumber evidence="11">5.6.2.4</ecNumber>
    </recommendedName>
</protein>
<dbReference type="PROSITE" id="PS51192">
    <property type="entry name" value="HELICASE_ATP_BIND_1"/>
    <property type="match status" value="1"/>
</dbReference>
<keyword evidence="6" id="KW-0067">ATP-binding</keyword>
<keyword evidence="19" id="KW-1185">Reference proteome</keyword>
<feature type="region of interest" description="Disordered" evidence="14">
    <location>
        <begin position="1"/>
        <end position="29"/>
    </location>
</feature>
<dbReference type="Proteomes" id="UP000311919">
    <property type="component" value="Unassembled WGS sequence"/>
</dbReference>
<dbReference type="InterPro" id="IPR001650">
    <property type="entry name" value="Helicase_C-like"/>
</dbReference>
<dbReference type="InterPro" id="IPR027417">
    <property type="entry name" value="P-loop_NTPase"/>
</dbReference>
<reference evidence="18 19" key="1">
    <citation type="submission" date="2019-03" db="EMBL/GenBank/DDBJ databases">
        <title>An improved genome assembly of the fluke Schistosoma japonicum.</title>
        <authorList>
            <person name="Hu W."/>
            <person name="Luo F."/>
            <person name="Yin M."/>
            <person name="Mo X."/>
            <person name="Sun C."/>
            <person name="Wu Q."/>
            <person name="Zhu B."/>
            <person name="Xiang M."/>
            <person name="Wang J."/>
            <person name="Wang Y."/>
            <person name="Zhang T."/>
            <person name="Xu B."/>
            <person name="Zheng H."/>
            <person name="Feng Z."/>
        </authorList>
    </citation>
    <scope>NUCLEOTIDE SEQUENCE [LARGE SCALE GENOMIC DNA]</scope>
    <source>
        <strain evidence="18">HuSjv2</strain>
        <tissue evidence="18">Worms</tissue>
    </source>
</reference>
<dbReference type="GO" id="GO:0008270">
    <property type="term" value="F:zinc ion binding"/>
    <property type="evidence" value="ECO:0007669"/>
    <property type="project" value="UniProtKB-KW"/>
</dbReference>
<evidence type="ECO:0000256" key="10">
    <source>
        <dbReference type="ARBA" id="ARBA00034617"/>
    </source>
</evidence>
<evidence type="ECO:0000256" key="2">
    <source>
        <dbReference type="ARBA" id="ARBA00005446"/>
    </source>
</evidence>
<evidence type="ECO:0000256" key="3">
    <source>
        <dbReference type="ARBA" id="ARBA00022741"/>
    </source>
</evidence>
<dbReference type="OrthoDB" id="10261556at2759"/>
<feature type="domain" description="CCHC-type" evidence="15">
    <location>
        <begin position="296"/>
        <end position="311"/>
    </location>
</feature>
<keyword evidence="5 18" id="KW-0347">Helicase</keyword>
<dbReference type="PANTHER" id="PTHR13710">
    <property type="entry name" value="DNA HELICASE RECQ FAMILY MEMBER"/>
    <property type="match status" value="1"/>
</dbReference>
<comment type="catalytic activity">
    <reaction evidence="10">
        <text>Couples ATP hydrolysis with the unwinding of duplex DNA by translocating in the 3'-5' direction.</text>
        <dbReference type="EC" id="5.6.2.4"/>
    </reaction>
</comment>
<keyword evidence="8" id="KW-0413">Isomerase</keyword>
<dbReference type="Pfam" id="PF00270">
    <property type="entry name" value="DEAD"/>
    <property type="match status" value="1"/>
</dbReference>
<keyword evidence="4" id="KW-0378">Hydrolase</keyword>
<keyword evidence="13" id="KW-0479">Metal-binding</keyword>
<keyword evidence="13" id="KW-0863">Zinc-finger</keyword>
<evidence type="ECO:0000259" key="17">
    <source>
        <dbReference type="PROSITE" id="PS51194"/>
    </source>
</evidence>
<dbReference type="EMBL" id="SKCS01000365">
    <property type="protein sequence ID" value="TNN10232.1"/>
    <property type="molecule type" value="Genomic_DNA"/>
</dbReference>
<dbReference type="Gene3D" id="4.10.60.10">
    <property type="entry name" value="Zinc finger, CCHC-type"/>
    <property type="match status" value="1"/>
</dbReference>
<dbReference type="SUPFAM" id="SSF52540">
    <property type="entry name" value="P-loop containing nucleoside triphosphate hydrolases"/>
    <property type="match status" value="1"/>
</dbReference>
<evidence type="ECO:0000256" key="14">
    <source>
        <dbReference type="SAM" id="MobiDB-lite"/>
    </source>
</evidence>
<dbReference type="Pfam" id="PF00271">
    <property type="entry name" value="Helicase_C"/>
    <property type="match status" value="1"/>
</dbReference>
<evidence type="ECO:0000259" key="16">
    <source>
        <dbReference type="PROSITE" id="PS51192"/>
    </source>
</evidence>
<dbReference type="GO" id="GO:0043138">
    <property type="term" value="F:3'-5' DNA helicase activity"/>
    <property type="evidence" value="ECO:0007669"/>
    <property type="project" value="UniProtKB-EC"/>
</dbReference>
<dbReference type="SMART" id="SM00487">
    <property type="entry name" value="DEXDc"/>
    <property type="match status" value="1"/>
</dbReference>
<dbReference type="PROSITE" id="PS51194">
    <property type="entry name" value="HELICASE_CTER"/>
    <property type="match status" value="1"/>
</dbReference>